<evidence type="ECO:0000256" key="3">
    <source>
        <dbReference type="ARBA" id="ARBA00022692"/>
    </source>
</evidence>
<dbReference type="RefSeq" id="WP_344952855.1">
    <property type="nucleotide sequence ID" value="NZ_BAAAZG010000040.1"/>
</dbReference>
<dbReference type="InterPro" id="IPR042094">
    <property type="entry name" value="T2SS_GspF_sf"/>
</dbReference>
<evidence type="ECO:0000256" key="5">
    <source>
        <dbReference type="ARBA" id="ARBA00023136"/>
    </source>
</evidence>
<keyword evidence="4 6" id="KW-1133">Transmembrane helix</keyword>
<dbReference type="InterPro" id="IPR018076">
    <property type="entry name" value="T2SS_GspF_dom"/>
</dbReference>
<protein>
    <recommendedName>
        <fullName evidence="7">Type II secretion system protein GspF domain-containing protein</fullName>
    </recommendedName>
</protein>
<accession>A0ABP7WDU4</accession>
<reference evidence="9" key="1">
    <citation type="journal article" date="2019" name="Int. J. Syst. Evol. Microbiol.">
        <title>The Global Catalogue of Microorganisms (GCM) 10K type strain sequencing project: providing services to taxonomists for standard genome sequencing and annotation.</title>
        <authorList>
            <consortium name="The Broad Institute Genomics Platform"/>
            <consortium name="The Broad Institute Genome Sequencing Center for Infectious Disease"/>
            <person name="Wu L."/>
            <person name="Ma J."/>
        </authorList>
    </citation>
    <scope>NUCLEOTIDE SEQUENCE [LARGE SCALE GENOMIC DNA]</scope>
    <source>
        <strain evidence="9">JCM 16702</strain>
    </source>
</reference>
<comment type="subcellular location">
    <subcellularLocation>
        <location evidence="1">Cell membrane</location>
        <topology evidence="1">Multi-pass membrane protein</topology>
    </subcellularLocation>
</comment>
<evidence type="ECO:0000313" key="8">
    <source>
        <dbReference type="EMBL" id="GAA4086784.1"/>
    </source>
</evidence>
<evidence type="ECO:0000256" key="1">
    <source>
        <dbReference type="ARBA" id="ARBA00004651"/>
    </source>
</evidence>
<feature type="domain" description="Type II secretion system protein GspF" evidence="7">
    <location>
        <begin position="55"/>
        <end position="175"/>
    </location>
</feature>
<sequence>MLLSGTVCAVLLGGPVGVLAGIAVAVAVARVLGRLEHSDQRRRRARLVADLPVAIDLLAACLQGGTPWSDAVEAVARAIGGPLGDDLQRVAVQIRLGVDPSTAWLGLADEPTLAPLARTAVRAVNSGAAIAPTLTRLARDQRRAARAAAIARARAAGIRVLAPLGLCFLPAFVLLGIVPTIAGIAATVLLPW</sequence>
<name>A0ABP7WDU4_9ACTN</name>
<keyword evidence="9" id="KW-1185">Reference proteome</keyword>
<keyword evidence="5 6" id="KW-0472">Membrane</keyword>
<feature type="transmembrane region" description="Helical" evidence="6">
    <location>
        <begin position="12"/>
        <end position="33"/>
    </location>
</feature>
<dbReference type="PANTHER" id="PTHR35007:SF3">
    <property type="entry name" value="POSSIBLE CONSERVED ALANINE RICH MEMBRANE PROTEIN"/>
    <property type="match status" value="1"/>
</dbReference>
<dbReference type="Gene3D" id="1.20.81.30">
    <property type="entry name" value="Type II secretion system (T2SS), domain F"/>
    <property type="match status" value="1"/>
</dbReference>
<dbReference type="Pfam" id="PF00482">
    <property type="entry name" value="T2SSF"/>
    <property type="match status" value="1"/>
</dbReference>
<evidence type="ECO:0000256" key="6">
    <source>
        <dbReference type="SAM" id="Phobius"/>
    </source>
</evidence>
<dbReference type="PANTHER" id="PTHR35007">
    <property type="entry name" value="INTEGRAL MEMBRANE PROTEIN-RELATED"/>
    <property type="match status" value="1"/>
</dbReference>
<keyword evidence="3 6" id="KW-0812">Transmembrane</keyword>
<feature type="transmembrane region" description="Helical" evidence="6">
    <location>
        <begin position="160"/>
        <end position="190"/>
    </location>
</feature>
<comment type="caution">
    <text evidence="8">The sequence shown here is derived from an EMBL/GenBank/DDBJ whole genome shotgun (WGS) entry which is preliminary data.</text>
</comment>
<dbReference type="EMBL" id="BAAAZG010000040">
    <property type="protein sequence ID" value="GAA4086784.1"/>
    <property type="molecule type" value="Genomic_DNA"/>
</dbReference>
<evidence type="ECO:0000256" key="2">
    <source>
        <dbReference type="ARBA" id="ARBA00022475"/>
    </source>
</evidence>
<proteinExistence type="predicted"/>
<organism evidence="8 9">
    <name type="scientific">Actinomadura miaoliensis</name>
    <dbReference type="NCBI Taxonomy" id="430685"/>
    <lineage>
        <taxon>Bacteria</taxon>
        <taxon>Bacillati</taxon>
        <taxon>Actinomycetota</taxon>
        <taxon>Actinomycetes</taxon>
        <taxon>Streptosporangiales</taxon>
        <taxon>Thermomonosporaceae</taxon>
        <taxon>Actinomadura</taxon>
    </lineage>
</organism>
<evidence type="ECO:0000259" key="7">
    <source>
        <dbReference type="Pfam" id="PF00482"/>
    </source>
</evidence>
<gene>
    <name evidence="8" type="ORF">GCM10022214_53710</name>
</gene>
<keyword evidence="2" id="KW-1003">Cell membrane</keyword>
<dbReference type="Proteomes" id="UP001500683">
    <property type="component" value="Unassembled WGS sequence"/>
</dbReference>
<evidence type="ECO:0000256" key="4">
    <source>
        <dbReference type="ARBA" id="ARBA00022989"/>
    </source>
</evidence>
<evidence type="ECO:0000313" key="9">
    <source>
        <dbReference type="Proteomes" id="UP001500683"/>
    </source>
</evidence>